<gene>
    <name evidence="1" type="ORF">K239x_19160</name>
</gene>
<dbReference type="EMBL" id="CP036526">
    <property type="protein sequence ID" value="QDT09963.1"/>
    <property type="molecule type" value="Genomic_DNA"/>
</dbReference>
<evidence type="ECO:0000313" key="2">
    <source>
        <dbReference type="Proteomes" id="UP000319817"/>
    </source>
</evidence>
<accession>A0A517NS64</accession>
<name>A0A517NS64_9BACT</name>
<keyword evidence="2" id="KW-1185">Reference proteome</keyword>
<dbReference type="Proteomes" id="UP000319817">
    <property type="component" value="Chromosome"/>
</dbReference>
<protein>
    <submittedName>
        <fullName evidence="1">Uncharacterized protein</fullName>
    </submittedName>
</protein>
<dbReference type="AlphaFoldDB" id="A0A517NS64"/>
<evidence type="ECO:0000313" key="1">
    <source>
        <dbReference type="EMBL" id="QDT09963.1"/>
    </source>
</evidence>
<organism evidence="1 2">
    <name type="scientific">Stieleria marina</name>
    <dbReference type="NCBI Taxonomy" id="1930275"/>
    <lineage>
        <taxon>Bacteria</taxon>
        <taxon>Pseudomonadati</taxon>
        <taxon>Planctomycetota</taxon>
        <taxon>Planctomycetia</taxon>
        <taxon>Pirellulales</taxon>
        <taxon>Pirellulaceae</taxon>
        <taxon>Stieleria</taxon>
    </lineage>
</organism>
<reference evidence="1 2" key="1">
    <citation type="submission" date="2019-02" db="EMBL/GenBank/DDBJ databases">
        <title>Deep-cultivation of Planctomycetes and their phenomic and genomic characterization uncovers novel biology.</title>
        <authorList>
            <person name="Wiegand S."/>
            <person name="Jogler M."/>
            <person name="Boedeker C."/>
            <person name="Pinto D."/>
            <person name="Vollmers J."/>
            <person name="Rivas-Marin E."/>
            <person name="Kohn T."/>
            <person name="Peeters S.H."/>
            <person name="Heuer A."/>
            <person name="Rast P."/>
            <person name="Oberbeckmann S."/>
            <person name="Bunk B."/>
            <person name="Jeske O."/>
            <person name="Meyerdierks A."/>
            <person name="Storesund J.E."/>
            <person name="Kallscheuer N."/>
            <person name="Luecker S."/>
            <person name="Lage O.M."/>
            <person name="Pohl T."/>
            <person name="Merkel B.J."/>
            <person name="Hornburger P."/>
            <person name="Mueller R.-W."/>
            <person name="Bruemmer F."/>
            <person name="Labrenz M."/>
            <person name="Spormann A.M."/>
            <person name="Op den Camp H."/>
            <person name="Overmann J."/>
            <person name="Amann R."/>
            <person name="Jetten M.S.M."/>
            <person name="Mascher T."/>
            <person name="Medema M.H."/>
            <person name="Devos D.P."/>
            <person name="Kaster A.-K."/>
            <person name="Ovreas L."/>
            <person name="Rohde M."/>
            <person name="Galperin M.Y."/>
            <person name="Jogler C."/>
        </authorList>
    </citation>
    <scope>NUCLEOTIDE SEQUENCE [LARGE SCALE GENOMIC DNA]</scope>
    <source>
        <strain evidence="1 2">K23_9</strain>
    </source>
</reference>
<proteinExistence type="predicted"/>
<sequence>MGDDVAAMAELTIGDKSAPIRVVSAEVRFVNSPVVNSVMNVRLVDSYQPPFANGWHRTK</sequence>